<dbReference type="InterPro" id="IPR007110">
    <property type="entry name" value="Ig-like_dom"/>
</dbReference>
<dbReference type="SMART" id="SM00409">
    <property type="entry name" value="IG"/>
    <property type="match status" value="2"/>
</dbReference>
<dbReference type="Pfam" id="PF07679">
    <property type="entry name" value="I-set"/>
    <property type="match status" value="2"/>
</dbReference>
<evidence type="ECO:0000256" key="1">
    <source>
        <dbReference type="ARBA" id="ARBA00022737"/>
    </source>
</evidence>
<dbReference type="InterPro" id="IPR036179">
    <property type="entry name" value="Ig-like_dom_sf"/>
</dbReference>
<dbReference type="FunFam" id="2.60.40.10:FF:000503">
    <property type="entry name" value="Hemicentin 1"/>
    <property type="match status" value="1"/>
</dbReference>
<protein>
    <recommendedName>
        <fullName evidence="3">Ig-like domain-containing protein</fullName>
    </recommendedName>
</protein>
<dbReference type="InterPro" id="IPR003599">
    <property type="entry name" value="Ig_sub"/>
</dbReference>
<gene>
    <name evidence="4" type="ORF">GPUH_LOCUS654</name>
</gene>
<proteinExistence type="predicted"/>
<dbReference type="Gene3D" id="2.60.40.10">
    <property type="entry name" value="Immunoglobulins"/>
    <property type="match status" value="2"/>
</dbReference>
<dbReference type="OrthoDB" id="5985519at2759"/>
<dbReference type="GO" id="GO:0098609">
    <property type="term" value="P:cell-cell adhesion"/>
    <property type="evidence" value="ECO:0007669"/>
    <property type="project" value="TreeGrafter"/>
</dbReference>
<dbReference type="FunFam" id="2.60.40.10:FF:000612">
    <property type="entry name" value="palladin isoform X1"/>
    <property type="match status" value="1"/>
</dbReference>
<dbReference type="InterPro" id="IPR013098">
    <property type="entry name" value="Ig_I-set"/>
</dbReference>
<dbReference type="SUPFAM" id="SSF48726">
    <property type="entry name" value="Immunoglobulin"/>
    <property type="match status" value="2"/>
</dbReference>
<dbReference type="InterPro" id="IPR013783">
    <property type="entry name" value="Ig-like_fold"/>
</dbReference>
<evidence type="ECO:0000256" key="2">
    <source>
        <dbReference type="ARBA" id="ARBA00023157"/>
    </source>
</evidence>
<keyword evidence="2" id="KW-1015">Disulfide bond</keyword>
<keyword evidence="5" id="KW-1185">Reference proteome</keyword>
<dbReference type="EMBL" id="UYRT01000626">
    <property type="protein sequence ID" value="VDK28465.1"/>
    <property type="molecule type" value="Genomic_DNA"/>
</dbReference>
<sequence length="227" mass="25488">MSRQYKYSQFFTVPPMILEGERIVQVKENTALILECAATGNPKPKIVWKRDGRPLDTRDSRLVIANSKASDAGRYTCEARNEAGKASADFEVDIFIKPRFRDLKPDVRVRDGERTRLECKVDGHPEPTITWMRGGRPIEDMRNIILSPRGETLMILKSHRADSGSYSCVAKNFAGEAEAGFTVTVLTSPHIEEQIDQNPRIVQGNDVILHCPVRGNPKPKVSLDVLM</sequence>
<keyword evidence="1" id="KW-0677">Repeat</keyword>
<feature type="domain" description="Ig-like" evidence="3">
    <location>
        <begin position="15"/>
        <end position="93"/>
    </location>
</feature>
<dbReference type="PROSITE" id="PS50835">
    <property type="entry name" value="IG_LIKE"/>
    <property type="match status" value="2"/>
</dbReference>
<dbReference type="PANTHER" id="PTHR44170">
    <property type="entry name" value="PROTEIN SIDEKICK"/>
    <property type="match status" value="1"/>
</dbReference>
<dbReference type="AlphaFoldDB" id="A0A3P6PMI3"/>
<evidence type="ECO:0000313" key="5">
    <source>
        <dbReference type="Proteomes" id="UP000271098"/>
    </source>
</evidence>
<evidence type="ECO:0000313" key="4">
    <source>
        <dbReference type="EMBL" id="VDK28465.1"/>
    </source>
</evidence>
<dbReference type="InterPro" id="IPR003598">
    <property type="entry name" value="Ig_sub2"/>
</dbReference>
<feature type="domain" description="Ig-like" evidence="3">
    <location>
        <begin position="98"/>
        <end position="184"/>
    </location>
</feature>
<dbReference type="PANTHER" id="PTHR44170:SF56">
    <property type="entry name" value="FIBRONECTIN TYPE-III DOMAIN-CONTAINING PROTEIN"/>
    <property type="match status" value="1"/>
</dbReference>
<name>A0A3P6PMI3_9BILA</name>
<organism evidence="4 5">
    <name type="scientific">Gongylonema pulchrum</name>
    <dbReference type="NCBI Taxonomy" id="637853"/>
    <lineage>
        <taxon>Eukaryota</taxon>
        <taxon>Metazoa</taxon>
        <taxon>Ecdysozoa</taxon>
        <taxon>Nematoda</taxon>
        <taxon>Chromadorea</taxon>
        <taxon>Rhabditida</taxon>
        <taxon>Spirurina</taxon>
        <taxon>Spiruromorpha</taxon>
        <taxon>Spiruroidea</taxon>
        <taxon>Gongylonematidae</taxon>
        <taxon>Gongylonema</taxon>
    </lineage>
</organism>
<evidence type="ECO:0000259" key="3">
    <source>
        <dbReference type="PROSITE" id="PS50835"/>
    </source>
</evidence>
<dbReference type="Proteomes" id="UP000271098">
    <property type="component" value="Unassembled WGS sequence"/>
</dbReference>
<dbReference type="SMART" id="SM00408">
    <property type="entry name" value="IGc2"/>
    <property type="match status" value="2"/>
</dbReference>
<dbReference type="GO" id="GO:0016020">
    <property type="term" value="C:membrane"/>
    <property type="evidence" value="ECO:0007669"/>
    <property type="project" value="UniProtKB-SubCell"/>
</dbReference>
<reference evidence="4 5" key="1">
    <citation type="submission" date="2018-11" db="EMBL/GenBank/DDBJ databases">
        <authorList>
            <consortium name="Pathogen Informatics"/>
        </authorList>
    </citation>
    <scope>NUCLEOTIDE SEQUENCE [LARGE SCALE GENOMIC DNA]</scope>
</reference>
<accession>A0A3P6PMI3</accession>